<name>A0A816QZU8_9BILA</name>
<protein>
    <submittedName>
        <fullName evidence="2">Uncharacterized protein</fullName>
    </submittedName>
</protein>
<feature type="compositionally biased region" description="Polar residues" evidence="1">
    <location>
        <begin position="82"/>
        <end position="92"/>
    </location>
</feature>
<gene>
    <name evidence="2" type="ORF">MBJ925_LOCUS16116</name>
</gene>
<comment type="caution">
    <text evidence="2">The sequence shown here is derived from an EMBL/GenBank/DDBJ whole genome shotgun (WGS) entry which is preliminary data.</text>
</comment>
<feature type="compositionally biased region" description="Low complexity" evidence="1">
    <location>
        <begin position="58"/>
        <end position="81"/>
    </location>
</feature>
<reference evidence="2" key="1">
    <citation type="submission" date="2021-02" db="EMBL/GenBank/DDBJ databases">
        <authorList>
            <person name="Nowell W R."/>
        </authorList>
    </citation>
    <scope>NUCLEOTIDE SEQUENCE</scope>
</reference>
<accession>A0A816QZU8</accession>
<evidence type="ECO:0000313" key="2">
    <source>
        <dbReference type="EMBL" id="CAF2067307.1"/>
    </source>
</evidence>
<sequence>MFLFVIEEEIDGPTLVLLQHDDIVQIFPRIKDRVKFIDQRAKLTSNLTDQCQNILSENDTSTSTSASSLSNDNLELNSDNNQITDSDTSNHNCSDDNDDIMTIRLPVDYEGPDLTMKMQQHIDDNNLSKFFPHTAMRSELLSLFFNDITESYKLYYPTNDEYRTMAKCIVKKLRIPSSLANQAIKDWHESIKQKFKRERKPLQMTNNYIKLKQDQYGNGKTNGRPKKKSIVLQAERRVNDVPMINLSNKENENLLPIVNQMKMELLKDDPDNDLIHDLWRQSFNIRRLCIHELSIAETLDRFPGYRRSDMILAEVKESVGVDLYENINELLPKFFDQLPDNTCFPSDVLPIRTIRILCKLFGDTIHNVFTHEDILVPYPCIKILDDKFELYLDFNLVTETNSCTHALALLLSIYHVFEIRFHHHIRCIRLLYGVLFEDVHYLNKGLRTLLNGWNYKIINRASMARKTIINNLVFSLTQPTTTNETISTSSYRSNQIPDPLLKEHVENESSISDDEDEANRLSINSTPALSPQIISSTILQNKTQSQSATENNPSTYNSTKSNQSISHGNLLSTKIGTEERDQAESNENTSSTLKLKHERSSSISMMNVQLQYHCSMIIVNINGKFILSNETITNLFIILDERSSSISMMNVQLQYHCSMIIVNINGKFILSNETITNLFIILDERSSSISMMNVQLQYHCSMIIVNINGNFILSNETITNLFIILDERSSSISMMNVQLQYHWSTPKFGKMDVFF</sequence>
<evidence type="ECO:0000313" key="3">
    <source>
        <dbReference type="Proteomes" id="UP000663824"/>
    </source>
</evidence>
<feature type="region of interest" description="Disordered" evidence="1">
    <location>
        <begin position="539"/>
        <end position="567"/>
    </location>
</feature>
<dbReference type="EMBL" id="CAJNRE010007703">
    <property type="protein sequence ID" value="CAF2067307.1"/>
    <property type="molecule type" value="Genomic_DNA"/>
</dbReference>
<dbReference type="Proteomes" id="UP000663824">
    <property type="component" value="Unassembled WGS sequence"/>
</dbReference>
<evidence type="ECO:0000256" key="1">
    <source>
        <dbReference type="SAM" id="MobiDB-lite"/>
    </source>
</evidence>
<organism evidence="2 3">
    <name type="scientific">Rotaria magnacalcarata</name>
    <dbReference type="NCBI Taxonomy" id="392030"/>
    <lineage>
        <taxon>Eukaryota</taxon>
        <taxon>Metazoa</taxon>
        <taxon>Spiralia</taxon>
        <taxon>Gnathifera</taxon>
        <taxon>Rotifera</taxon>
        <taxon>Eurotatoria</taxon>
        <taxon>Bdelloidea</taxon>
        <taxon>Philodinida</taxon>
        <taxon>Philodinidae</taxon>
        <taxon>Rotaria</taxon>
    </lineage>
</organism>
<dbReference type="AlphaFoldDB" id="A0A816QZU8"/>
<proteinExistence type="predicted"/>
<feature type="region of interest" description="Disordered" evidence="1">
    <location>
        <begin position="58"/>
        <end position="97"/>
    </location>
</feature>